<accession>A0ABR1SLD9</accession>
<comment type="caution">
    <text evidence="2">The sequence shown here is derived from an EMBL/GenBank/DDBJ whole genome shotgun (WGS) entry which is preliminary data.</text>
</comment>
<protein>
    <submittedName>
        <fullName evidence="2">Uncharacterized protein</fullName>
    </submittedName>
</protein>
<evidence type="ECO:0000313" key="3">
    <source>
        <dbReference type="Proteomes" id="UP001444661"/>
    </source>
</evidence>
<feature type="region of interest" description="Disordered" evidence="1">
    <location>
        <begin position="1"/>
        <end position="79"/>
    </location>
</feature>
<feature type="compositionally biased region" description="Polar residues" evidence="1">
    <location>
        <begin position="57"/>
        <end position="73"/>
    </location>
</feature>
<evidence type="ECO:0000256" key="1">
    <source>
        <dbReference type="SAM" id="MobiDB-lite"/>
    </source>
</evidence>
<feature type="compositionally biased region" description="Acidic residues" evidence="1">
    <location>
        <begin position="10"/>
        <end position="37"/>
    </location>
</feature>
<name>A0ABR1SLD9_9PEZI</name>
<reference evidence="2 3" key="1">
    <citation type="submission" date="2023-01" db="EMBL/GenBank/DDBJ databases">
        <title>Analysis of 21 Apiospora genomes using comparative genomics revels a genus with tremendous synthesis potential of carbohydrate active enzymes and secondary metabolites.</title>
        <authorList>
            <person name="Sorensen T."/>
        </authorList>
    </citation>
    <scope>NUCLEOTIDE SEQUENCE [LARGE SCALE GENOMIC DNA]</scope>
    <source>
        <strain evidence="2 3">CBS 33761</strain>
    </source>
</reference>
<dbReference type="EMBL" id="JAQQWK010000009">
    <property type="protein sequence ID" value="KAK8034671.1"/>
    <property type="molecule type" value="Genomic_DNA"/>
</dbReference>
<sequence>MAGMGRDEKGGEDDDDDDDEQKREEEEEKEEEEEEWTELGWSREEAKGPGVSFIQGRKQSTSPSRAKQPSGFLSSGVAE</sequence>
<evidence type="ECO:0000313" key="2">
    <source>
        <dbReference type="EMBL" id="KAK8034671.1"/>
    </source>
</evidence>
<dbReference type="Proteomes" id="UP001444661">
    <property type="component" value="Unassembled WGS sequence"/>
</dbReference>
<proteinExistence type="predicted"/>
<gene>
    <name evidence="2" type="ORF">PG993_009666</name>
</gene>
<organism evidence="2 3">
    <name type="scientific">Apiospora rasikravindrae</name>
    <dbReference type="NCBI Taxonomy" id="990691"/>
    <lineage>
        <taxon>Eukaryota</taxon>
        <taxon>Fungi</taxon>
        <taxon>Dikarya</taxon>
        <taxon>Ascomycota</taxon>
        <taxon>Pezizomycotina</taxon>
        <taxon>Sordariomycetes</taxon>
        <taxon>Xylariomycetidae</taxon>
        <taxon>Amphisphaeriales</taxon>
        <taxon>Apiosporaceae</taxon>
        <taxon>Apiospora</taxon>
    </lineage>
</organism>
<keyword evidence="3" id="KW-1185">Reference proteome</keyword>